<proteinExistence type="predicted"/>
<dbReference type="EMBL" id="JAQMWT010000230">
    <property type="protein sequence ID" value="KAJ8607179.1"/>
    <property type="molecule type" value="Genomic_DNA"/>
</dbReference>
<keyword evidence="3" id="KW-1185">Reference proteome</keyword>
<accession>A0AAD7UHU0</accession>
<dbReference type="AlphaFoldDB" id="A0AAD7UHU0"/>
<organism evidence="2 3">
    <name type="scientific">Chrysophaeum taylorii</name>
    <dbReference type="NCBI Taxonomy" id="2483200"/>
    <lineage>
        <taxon>Eukaryota</taxon>
        <taxon>Sar</taxon>
        <taxon>Stramenopiles</taxon>
        <taxon>Ochrophyta</taxon>
        <taxon>Pelagophyceae</taxon>
        <taxon>Pelagomonadales</taxon>
        <taxon>Pelagomonadaceae</taxon>
        <taxon>Chrysophaeum</taxon>
    </lineage>
</organism>
<gene>
    <name evidence="2" type="ORF">CTAYLR_007334</name>
</gene>
<evidence type="ECO:0000313" key="2">
    <source>
        <dbReference type="EMBL" id="KAJ8607179.1"/>
    </source>
</evidence>
<name>A0AAD7UHU0_9STRA</name>
<feature type="non-terminal residue" evidence="2">
    <location>
        <position position="1"/>
    </location>
</feature>
<protein>
    <submittedName>
        <fullName evidence="2">Uncharacterized protein</fullName>
    </submittedName>
</protein>
<evidence type="ECO:0000256" key="1">
    <source>
        <dbReference type="SAM" id="MobiDB-lite"/>
    </source>
</evidence>
<reference evidence="2" key="1">
    <citation type="submission" date="2023-01" db="EMBL/GenBank/DDBJ databases">
        <title>Metagenome sequencing of chrysophaentin producing Chrysophaeum taylorii.</title>
        <authorList>
            <person name="Davison J."/>
            <person name="Bewley C."/>
        </authorList>
    </citation>
    <scope>NUCLEOTIDE SEQUENCE</scope>
    <source>
        <strain evidence="2">NIES-1699</strain>
    </source>
</reference>
<sequence length="544" mass="60887">MVLDSLEGDGISDVLLQSLWTKDELGYSPSVWVPDSIVYKFGQPTVWYFTGVDGKLKKKNKHNLASVNIKIEEVFNKSATCDILGYYISETSEQQGAVKTSIEYLDRKGLHDFLYNRWKENNGILQRFVEPKGMYNAMIRAIWSPKVCLLERRQNARQLHDRRYGLYERAVTYEGPDHFCEAAPLRGSMLPNLIQKMCETMEAHVAEVSFRKNRIVRLVANLKVDARDRIWLLWTSSIRLAAERDHTSSSIDAAATDVARSAVNIDTIVQLPAHVQLVDKVNHSSNDAPEPLTNVACTSCGCTSKSNQFHPVQYKAIIAHFEQLVGILKIDAAHNAGKLKWPPDPVVVAAAGGVGFGFVKEQNTIKEIDLVVPPVIRRAHPRLTVPVYKKYRRDPLFLYKSVSLCEGCFLAYAELSTMPKSSHASHLPGTIGYDKHDRAPIPKPPAKATLPAKKKMPPATRELPPKDHVRDPWIRTEAPILPPSITAASEVAFFRDAYATSSSSQQLPKGHPLTHMVTMHSMLKLASKTTSNNNGKARKKHRKS</sequence>
<dbReference type="Proteomes" id="UP001230188">
    <property type="component" value="Unassembled WGS sequence"/>
</dbReference>
<evidence type="ECO:0000313" key="3">
    <source>
        <dbReference type="Proteomes" id="UP001230188"/>
    </source>
</evidence>
<feature type="region of interest" description="Disordered" evidence="1">
    <location>
        <begin position="424"/>
        <end position="469"/>
    </location>
</feature>
<comment type="caution">
    <text evidence="2">The sequence shown here is derived from an EMBL/GenBank/DDBJ whole genome shotgun (WGS) entry which is preliminary data.</text>
</comment>